<evidence type="ECO:0000256" key="5">
    <source>
        <dbReference type="ARBA" id="ARBA00023136"/>
    </source>
</evidence>
<feature type="non-terminal residue" evidence="11">
    <location>
        <position position="1"/>
    </location>
</feature>
<dbReference type="GO" id="GO:0071482">
    <property type="term" value="P:cellular response to light stimulus"/>
    <property type="evidence" value="ECO:0000318"/>
    <property type="project" value="GO_Central"/>
</dbReference>
<evidence type="ECO:0000256" key="9">
    <source>
        <dbReference type="SAM" id="Phobius"/>
    </source>
</evidence>
<dbReference type="CDD" id="cd14969">
    <property type="entry name" value="7tmA_Opsins_type2_animals"/>
    <property type="match status" value="1"/>
</dbReference>
<dbReference type="Proteomes" id="UP000001593">
    <property type="component" value="Unassembled WGS sequence"/>
</dbReference>
<keyword evidence="7 8" id="KW-0807">Transducer</keyword>
<evidence type="ECO:0000256" key="2">
    <source>
        <dbReference type="ARBA" id="ARBA00022692"/>
    </source>
</evidence>
<evidence type="ECO:0000256" key="6">
    <source>
        <dbReference type="ARBA" id="ARBA00023170"/>
    </source>
</evidence>
<evidence type="ECO:0000313" key="12">
    <source>
        <dbReference type="Proteomes" id="UP000001593"/>
    </source>
</evidence>
<evidence type="ECO:0000313" key="11">
    <source>
        <dbReference type="EMBL" id="EDO45460.1"/>
    </source>
</evidence>
<feature type="domain" description="G-protein coupled receptors family 1 profile" evidence="10">
    <location>
        <begin position="17"/>
        <end position="276"/>
    </location>
</feature>
<evidence type="ECO:0000256" key="4">
    <source>
        <dbReference type="ARBA" id="ARBA00023040"/>
    </source>
</evidence>
<reference evidence="11 12" key="1">
    <citation type="journal article" date="2007" name="Science">
        <title>Sea anemone genome reveals ancestral eumetazoan gene repertoire and genomic organization.</title>
        <authorList>
            <person name="Putnam N.H."/>
            <person name="Srivastava M."/>
            <person name="Hellsten U."/>
            <person name="Dirks B."/>
            <person name="Chapman J."/>
            <person name="Salamov A."/>
            <person name="Terry A."/>
            <person name="Shapiro H."/>
            <person name="Lindquist E."/>
            <person name="Kapitonov V.V."/>
            <person name="Jurka J."/>
            <person name="Genikhovich G."/>
            <person name="Grigoriev I.V."/>
            <person name="Lucas S.M."/>
            <person name="Steele R.E."/>
            <person name="Finnerty J.R."/>
            <person name="Technau U."/>
            <person name="Martindale M.Q."/>
            <person name="Rokhsar D.S."/>
        </authorList>
    </citation>
    <scope>NUCLEOTIDE SEQUENCE [LARGE SCALE GENOMIC DNA]</scope>
    <source>
        <strain evidence="12">CH2 X CH6</strain>
    </source>
</reference>
<dbReference type="PROSITE" id="PS50262">
    <property type="entry name" value="G_PROTEIN_RECEP_F1_2"/>
    <property type="match status" value="1"/>
</dbReference>
<organism evidence="11 12">
    <name type="scientific">Nematostella vectensis</name>
    <name type="common">Starlet sea anemone</name>
    <dbReference type="NCBI Taxonomy" id="45351"/>
    <lineage>
        <taxon>Eukaryota</taxon>
        <taxon>Metazoa</taxon>
        <taxon>Cnidaria</taxon>
        <taxon>Anthozoa</taxon>
        <taxon>Hexacorallia</taxon>
        <taxon>Actiniaria</taxon>
        <taxon>Edwardsiidae</taxon>
        <taxon>Nematostella</taxon>
    </lineage>
</organism>
<dbReference type="EMBL" id="DS469535">
    <property type="protein sequence ID" value="EDO45460.1"/>
    <property type="molecule type" value="Genomic_DNA"/>
</dbReference>
<feature type="transmembrane region" description="Helical" evidence="9">
    <location>
        <begin position="78"/>
        <end position="96"/>
    </location>
</feature>
<dbReference type="Gene3D" id="1.20.1070.10">
    <property type="entry name" value="Rhodopsin 7-helix transmembrane proteins"/>
    <property type="match status" value="1"/>
</dbReference>
<dbReference type="InParanoid" id="A7RSR1"/>
<protein>
    <recommendedName>
        <fullName evidence="10">G-protein coupled receptors family 1 profile domain-containing protein</fullName>
    </recommendedName>
</protein>
<dbReference type="InterPro" id="IPR000276">
    <property type="entry name" value="GPCR_Rhodpsn"/>
</dbReference>
<accession>A7RSR1</accession>
<evidence type="ECO:0000256" key="7">
    <source>
        <dbReference type="ARBA" id="ARBA00023224"/>
    </source>
</evidence>
<dbReference type="SUPFAM" id="SSF81321">
    <property type="entry name" value="Family A G protein-coupled receptor-like"/>
    <property type="match status" value="1"/>
</dbReference>
<evidence type="ECO:0000256" key="3">
    <source>
        <dbReference type="ARBA" id="ARBA00022989"/>
    </source>
</evidence>
<dbReference type="AlphaFoldDB" id="A7RSR1"/>
<feature type="transmembrane region" description="Helical" evidence="9">
    <location>
        <begin position="253"/>
        <end position="279"/>
    </location>
</feature>
<keyword evidence="2 8" id="KW-0812">Transmembrane</keyword>
<dbReference type="GO" id="GO:0007602">
    <property type="term" value="P:phototransduction"/>
    <property type="evidence" value="ECO:0000318"/>
    <property type="project" value="GO_Central"/>
</dbReference>
<feature type="transmembrane region" description="Helical" evidence="9">
    <location>
        <begin position="116"/>
        <end position="136"/>
    </location>
</feature>
<name>A7RSR1_NEMVE</name>
<dbReference type="FunCoup" id="A7RSR1">
    <property type="interactions" value="85"/>
</dbReference>
<keyword evidence="12" id="KW-1185">Reference proteome</keyword>
<dbReference type="PRINTS" id="PR00237">
    <property type="entry name" value="GPCRRHODOPSN"/>
</dbReference>
<dbReference type="InterPro" id="IPR050125">
    <property type="entry name" value="GPCR_opsins"/>
</dbReference>
<dbReference type="OMA" id="GELPCAH"/>
<dbReference type="HOGENOM" id="CLU_009579_3_0_1"/>
<evidence type="ECO:0000259" key="10">
    <source>
        <dbReference type="PROSITE" id="PS50262"/>
    </source>
</evidence>
<sequence>FALSFYIGVVGVLGVLGNVLVVAAFYRYRSLRTSTNTFILHLGLCNLILASMDLLFTLPSTASKKWMFGLLACRFYGLTYHFFCYVSLNTLAIISLDRYWVITKPAIGIKITIKRALICIAVSYVYTLVFSIPLFLQWESFEEKIFYTGCYLTTTRLTVKSLLYSIVHGVFLFLFPFGLMIFCYGSIFKSVKRKGRYGVRLRSKKNKWIFAIQRIPHWRTARMIIVVIFVFLACWLPYVIVSTCMSLGRRPQISLLTLEITLLVAKSGVIYNPFIYAALNLRFRTAFFEMLRCDKFLDRA</sequence>
<gene>
    <name evidence="11" type="ORF">NEMVEDRAFT_v1g33918</name>
</gene>
<feature type="non-terminal residue" evidence="11">
    <location>
        <position position="300"/>
    </location>
</feature>
<comment type="subcellular location">
    <subcellularLocation>
        <location evidence="1">Membrane</location>
        <topology evidence="1">Multi-pass membrane protein</topology>
    </subcellularLocation>
</comment>
<keyword evidence="6 8" id="KW-0675">Receptor</keyword>
<keyword evidence="3 9" id="KW-1133">Transmembrane helix</keyword>
<dbReference type="GO" id="GO:0005886">
    <property type="term" value="C:plasma membrane"/>
    <property type="evidence" value="ECO:0000318"/>
    <property type="project" value="GO_Central"/>
</dbReference>
<dbReference type="FunFam" id="1.20.1070.10:FF:000371">
    <property type="entry name" value="Predicted protein"/>
    <property type="match status" value="1"/>
</dbReference>
<keyword evidence="5 9" id="KW-0472">Membrane</keyword>
<feature type="transmembrane region" description="Helical" evidence="9">
    <location>
        <begin position="38"/>
        <end position="58"/>
    </location>
</feature>
<feature type="transmembrane region" description="Helical" evidence="9">
    <location>
        <begin position="6"/>
        <end position="26"/>
    </location>
</feature>
<comment type="similarity">
    <text evidence="8">Belongs to the G-protein coupled receptor 1 family.</text>
</comment>
<feature type="transmembrane region" description="Helical" evidence="9">
    <location>
        <begin position="162"/>
        <end position="187"/>
    </location>
</feature>
<dbReference type="InterPro" id="IPR017452">
    <property type="entry name" value="GPCR_Rhodpsn_7TM"/>
</dbReference>
<evidence type="ECO:0000256" key="8">
    <source>
        <dbReference type="RuleBase" id="RU000688"/>
    </source>
</evidence>
<dbReference type="GO" id="GO:0007186">
    <property type="term" value="P:G protein-coupled receptor signaling pathway"/>
    <property type="evidence" value="ECO:0000318"/>
    <property type="project" value="GO_Central"/>
</dbReference>
<evidence type="ECO:0000256" key="1">
    <source>
        <dbReference type="ARBA" id="ARBA00004141"/>
    </source>
</evidence>
<dbReference type="GO" id="GO:0008020">
    <property type="term" value="F:G protein-coupled photoreceptor activity"/>
    <property type="evidence" value="ECO:0000318"/>
    <property type="project" value="GO_Central"/>
</dbReference>
<dbReference type="Pfam" id="PF00001">
    <property type="entry name" value="7tm_1"/>
    <property type="match status" value="1"/>
</dbReference>
<dbReference type="PhylomeDB" id="A7RSR1"/>
<proteinExistence type="inferred from homology"/>
<keyword evidence="4 8" id="KW-0297">G-protein coupled receptor</keyword>
<dbReference type="eggNOG" id="KOG3656">
    <property type="taxonomic scope" value="Eukaryota"/>
</dbReference>
<feature type="transmembrane region" description="Helical" evidence="9">
    <location>
        <begin position="223"/>
        <end position="241"/>
    </location>
</feature>
<dbReference type="PROSITE" id="PS00237">
    <property type="entry name" value="G_PROTEIN_RECEP_F1_1"/>
    <property type="match status" value="1"/>
</dbReference>
<dbReference type="PANTHER" id="PTHR24240">
    <property type="entry name" value="OPSIN"/>
    <property type="match status" value="1"/>
</dbReference>